<keyword evidence="4" id="KW-1185">Reference proteome</keyword>
<protein>
    <submittedName>
        <fullName evidence="3">Protein containing DUF894, DitE</fullName>
    </submittedName>
</protein>
<sequence>MDRDDRGRNKVKSLAGAFTTRTLTSSSAWAPLQIPLYRAFWFASLASNLGTWIHEVGAGC</sequence>
<evidence type="ECO:0000256" key="2">
    <source>
        <dbReference type="ARBA" id="ARBA00022475"/>
    </source>
</evidence>
<proteinExistence type="predicted"/>
<dbReference type="Pfam" id="PF05977">
    <property type="entry name" value="MFS_3"/>
    <property type="match status" value="1"/>
</dbReference>
<name>M5S3F6_9BACT</name>
<dbReference type="Proteomes" id="UP000011991">
    <property type="component" value="Unassembled WGS sequence"/>
</dbReference>
<comment type="caution">
    <text evidence="3">The sequence shown here is derived from an EMBL/GenBank/DDBJ whole genome shotgun (WGS) entry which is preliminary data.</text>
</comment>
<reference evidence="3 4" key="1">
    <citation type="journal article" date="2013" name="Mar. Genomics">
        <title>Expression of sulfatases in Rhodopirellula baltica and the diversity of sulfatases in the genus Rhodopirellula.</title>
        <authorList>
            <person name="Wegner C.E."/>
            <person name="Richter-Heitmann T."/>
            <person name="Klindworth A."/>
            <person name="Klockow C."/>
            <person name="Richter M."/>
            <person name="Achstetter T."/>
            <person name="Glockner F.O."/>
            <person name="Harder J."/>
        </authorList>
    </citation>
    <scope>NUCLEOTIDE SEQUENCE [LARGE SCALE GENOMIC DNA]</scope>
    <source>
        <strain evidence="3 4">SM1</strain>
    </source>
</reference>
<evidence type="ECO:0000313" key="3">
    <source>
        <dbReference type="EMBL" id="EMI20714.1"/>
    </source>
</evidence>
<dbReference type="AlphaFoldDB" id="M5S3F6"/>
<evidence type="ECO:0000256" key="1">
    <source>
        <dbReference type="ARBA" id="ARBA00022448"/>
    </source>
</evidence>
<accession>M5S3F6</accession>
<keyword evidence="1" id="KW-0813">Transport</keyword>
<keyword evidence="2" id="KW-1003">Cell membrane</keyword>
<dbReference type="InterPro" id="IPR010290">
    <property type="entry name" value="TM_effector"/>
</dbReference>
<organism evidence="3 4">
    <name type="scientific">Rhodopirellula maiorica SM1</name>
    <dbReference type="NCBI Taxonomy" id="1265738"/>
    <lineage>
        <taxon>Bacteria</taxon>
        <taxon>Pseudomonadati</taxon>
        <taxon>Planctomycetota</taxon>
        <taxon>Planctomycetia</taxon>
        <taxon>Pirellulales</taxon>
        <taxon>Pirellulaceae</taxon>
        <taxon>Novipirellula</taxon>
    </lineage>
</organism>
<keyword evidence="2" id="KW-0472">Membrane</keyword>
<evidence type="ECO:0000313" key="4">
    <source>
        <dbReference type="Proteomes" id="UP000011991"/>
    </source>
</evidence>
<gene>
    <name evidence="3" type="ORF">RMSM_02353</name>
</gene>
<dbReference type="EMBL" id="ANOG01000331">
    <property type="protein sequence ID" value="EMI20714.1"/>
    <property type="molecule type" value="Genomic_DNA"/>
</dbReference>
<dbReference type="PATRIC" id="fig|1265738.3.peg.2360"/>